<reference evidence="3" key="1">
    <citation type="submission" date="2018-09" db="EMBL/GenBank/DDBJ databases">
        <title>Draft Genome Sequence of Mediterraneibacter sp. KCTC 15684.</title>
        <authorList>
            <person name="Kim J.S."/>
            <person name="Han K.I."/>
            <person name="Suh M.K."/>
            <person name="Lee K.C."/>
            <person name="Eom M.K."/>
            <person name="Lee J.H."/>
            <person name="Park S.H."/>
            <person name="Kang S.W."/>
            <person name="Park J.E."/>
            <person name="Oh B.S."/>
            <person name="Yu S.Y."/>
            <person name="Choi S.H."/>
            <person name="Lee D.H."/>
            <person name="Yoon H."/>
            <person name="Kim B."/>
            <person name="Yang S.J."/>
            <person name="Lee J.S."/>
        </authorList>
    </citation>
    <scope>NUCLEOTIDE SEQUENCE [LARGE SCALE GENOMIC DNA]</scope>
    <source>
        <strain evidence="3">KCTC 15684</strain>
    </source>
</reference>
<dbReference type="AlphaFoldDB" id="A0A391P5E7"/>
<dbReference type="RefSeq" id="WP_119297411.1">
    <property type="nucleotide sequence ID" value="NZ_BHGK01000001.1"/>
</dbReference>
<keyword evidence="3" id="KW-1185">Reference proteome</keyword>
<dbReference type="GO" id="GO:0016052">
    <property type="term" value="P:carbohydrate catabolic process"/>
    <property type="evidence" value="ECO:0007669"/>
    <property type="project" value="TreeGrafter"/>
</dbReference>
<dbReference type="GO" id="GO:0009253">
    <property type="term" value="P:peptidoglycan catabolic process"/>
    <property type="evidence" value="ECO:0007669"/>
    <property type="project" value="InterPro"/>
</dbReference>
<dbReference type="GO" id="GO:0003796">
    <property type="term" value="F:lysozyme activity"/>
    <property type="evidence" value="ECO:0007669"/>
    <property type="project" value="InterPro"/>
</dbReference>
<protein>
    <submittedName>
        <fullName evidence="2">Uncharacterized protein</fullName>
    </submittedName>
</protein>
<dbReference type="PANTHER" id="PTHR34135:SF2">
    <property type="entry name" value="LYSOZYME"/>
    <property type="match status" value="1"/>
</dbReference>
<dbReference type="SMART" id="SM00728">
    <property type="entry name" value="ChW"/>
    <property type="match status" value="3"/>
</dbReference>
<dbReference type="PANTHER" id="PTHR34135">
    <property type="entry name" value="LYSOZYME"/>
    <property type="match status" value="1"/>
</dbReference>
<dbReference type="InterPro" id="IPR017853">
    <property type="entry name" value="GH"/>
</dbReference>
<proteinExistence type="inferred from homology"/>
<dbReference type="PROSITE" id="PS51904">
    <property type="entry name" value="GLYCOSYL_HYDROL_F25_2"/>
    <property type="match status" value="1"/>
</dbReference>
<evidence type="ECO:0000313" key="2">
    <source>
        <dbReference type="EMBL" id="GCA65998.1"/>
    </source>
</evidence>
<dbReference type="Proteomes" id="UP000265643">
    <property type="component" value="Unassembled WGS sequence"/>
</dbReference>
<accession>A0A391P5E7</accession>
<dbReference type="GO" id="GO:0016998">
    <property type="term" value="P:cell wall macromolecule catabolic process"/>
    <property type="evidence" value="ECO:0007669"/>
    <property type="project" value="InterPro"/>
</dbReference>
<dbReference type="Pfam" id="PF07538">
    <property type="entry name" value="ChW"/>
    <property type="match status" value="3"/>
</dbReference>
<comment type="similarity">
    <text evidence="1">Belongs to the glycosyl hydrolase 25 family.</text>
</comment>
<dbReference type="Pfam" id="PF01183">
    <property type="entry name" value="Glyco_hydro_25"/>
    <property type="match status" value="1"/>
</dbReference>
<dbReference type="InterPro" id="IPR002053">
    <property type="entry name" value="Glyco_hydro_25"/>
</dbReference>
<dbReference type="CDD" id="cd06414">
    <property type="entry name" value="GH25_LytC-like"/>
    <property type="match status" value="1"/>
</dbReference>
<gene>
    <name evidence="2" type="ORF">KGMB01110_04340</name>
</gene>
<organism evidence="2 3">
    <name type="scientific">Mediterraneibacter butyricigenes</name>
    <dbReference type="NCBI Taxonomy" id="2316025"/>
    <lineage>
        <taxon>Bacteria</taxon>
        <taxon>Bacillati</taxon>
        <taxon>Bacillota</taxon>
        <taxon>Clostridia</taxon>
        <taxon>Lachnospirales</taxon>
        <taxon>Lachnospiraceae</taxon>
        <taxon>Mediterraneibacter</taxon>
    </lineage>
</organism>
<evidence type="ECO:0000313" key="3">
    <source>
        <dbReference type="Proteomes" id="UP000265643"/>
    </source>
</evidence>
<sequence length="359" mass="39596">MSKLIADVSYHNGVIDWNKVKAAGIQGAIIRCGYGDNIASQDDKQFKRNADECTRLGIPWGVYIYSYAKNTAQAKSEAAHALRLVAPYKGKMSYPIYYDLEQRGTESVAVQNGIVFGDIVEAAGYWCGIYSGQYWYQKYIGNRLDRFTKWVARYSSQKPVGISGSYDMWQYSSSGSVPGINGRVDMNEVYRDFPSEILGGGSSTGNGPRQIPGDPINDMGVKYRAHCQTIGDCPEVRDGQTAGTTGFGKRLEALWISLEEAARKLGVDLRLKGKCHIQGTGWVDLGYITKETMIGSKGQSKRLEAISLEIEGLPEGYELQYRTHIQTVGWTGWVAAGFASGSVGFRKGIEAIQIRIVKK</sequence>
<dbReference type="InterPro" id="IPR006637">
    <property type="entry name" value="ChW"/>
</dbReference>
<dbReference type="SUPFAM" id="SSF51445">
    <property type="entry name" value="(Trans)glycosidases"/>
    <property type="match status" value="1"/>
</dbReference>
<evidence type="ECO:0000256" key="1">
    <source>
        <dbReference type="ARBA" id="ARBA00010646"/>
    </source>
</evidence>
<dbReference type="Gene3D" id="3.20.20.80">
    <property type="entry name" value="Glycosidases"/>
    <property type="match status" value="1"/>
</dbReference>
<name>A0A391P5E7_9FIRM</name>
<dbReference type="EMBL" id="BHGK01000001">
    <property type="protein sequence ID" value="GCA65998.1"/>
    <property type="molecule type" value="Genomic_DNA"/>
</dbReference>
<comment type="caution">
    <text evidence="2">The sequence shown here is derived from an EMBL/GenBank/DDBJ whole genome shotgun (WGS) entry which is preliminary data.</text>
</comment>